<evidence type="ECO:0000313" key="3">
    <source>
        <dbReference type="Proteomes" id="UP000078240"/>
    </source>
</evidence>
<dbReference type="AlphaFoldDB" id="A0A179GC41"/>
<comment type="caution">
    <text evidence="2">The sequence shown here is derived from an EMBL/GenBank/DDBJ whole genome shotgun (WGS) entry which is preliminary data.</text>
</comment>
<evidence type="ECO:0000256" key="1">
    <source>
        <dbReference type="SAM" id="SignalP"/>
    </source>
</evidence>
<accession>A0A179GC41</accession>
<dbReference type="EMBL" id="LSBH01000009">
    <property type="protein sequence ID" value="OAQ74963.1"/>
    <property type="molecule type" value="Genomic_DNA"/>
</dbReference>
<proteinExistence type="predicted"/>
<dbReference type="Proteomes" id="UP000078240">
    <property type="component" value="Unassembled WGS sequence"/>
</dbReference>
<protein>
    <recommendedName>
        <fullName evidence="4">Secreted protein</fullName>
    </recommendedName>
</protein>
<organism evidence="2 3">
    <name type="scientific">Purpureocillium lilacinum</name>
    <name type="common">Paecilomyces lilacinus</name>
    <dbReference type="NCBI Taxonomy" id="33203"/>
    <lineage>
        <taxon>Eukaryota</taxon>
        <taxon>Fungi</taxon>
        <taxon>Dikarya</taxon>
        <taxon>Ascomycota</taxon>
        <taxon>Pezizomycotina</taxon>
        <taxon>Sordariomycetes</taxon>
        <taxon>Hypocreomycetidae</taxon>
        <taxon>Hypocreales</taxon>
        <taxon>Ophiocordycipitaceae</taxon>
        <taxon>Purpureocillium</taxon>
    </lineage>
</organism>
<keyword evidence="1" id="KW-0732">Signal</keyword>
<feature type="signal peptide" evidence="1">
    <location>
        <begin position="1"/>
        <end position="27"/>
    </location>
</feature>
<reference evidence="2 3" key="1">
    <citation type="submission" date="2016-01" db="EMBL/GenBank/DDBJ databases">
        <title>Biosynthesis of antibiotic leucinostatins and their inhibition on Phytophthora in bio-control Purpureocillium lilacinum.</title>
        <authorList>
            <person name="Wang G."/>
            <person name="Liu Z."/>
            <person name="Lin R."/>
            <person name="Li E."/>
            <person name="Mao Z."/>
            <person name="Ling J."/>
            <person name="Yin W."/>
            <person name="Xie B."/>
        </authorList>
    </citation>
    <scope>NUCLEOTIDE SEQUENCE [LARGE SCALE GENOMIC DNA]</scope>
    <source>
        <strain evidence="2">PLBJ-1</strain>
    </source>
</reference>
<evidence type="ECO:0008006" key="4">
    <source>
        <dbReference type="Google" id="ProtNLM"/>
    </source>
</evidence>
<feature type="chain" id="PRO_5008102506" description="Secreted protein" evidence="1">
    <location>
        <begin position="28"/>
        <end position="111"/>
    </location>
</feature>
<gene>
    <name evidence="2" type="ORF">VFPBJ_10258</name>
</gene>
<sequence length="111" mass="12267">MYSSVQVVMQLMQVLMLLLVTPPSCNQLNTRVARPLEARLARAQRVSCPDPLPCAFLASSNSVATTPHQTLPNPSPFLPPFDNVRAQSYSDRHLPAPALSSPCVLFRLHHH</sequence>
<evidence type="ECO:0000313" key="2">
    <source>
        <dbReference type="EMBL" id="OAQ74963.1"/>
    </source>
</evidence>
<name>A0A179GC41_PURLI</name>